<dbReference type="PANTHER" id="PTHR30472:SF70">
    <property type="entry name" value="MOLYBDATE IMPORT SYSTEM PERMEASE PROTEIN MOLB"/>
    <property type="match status" value="1"/>
</dbReference>
<evidence type="ECO:0000256" key="6">
    <source>
        <dbReference type="ARBA" id="ARBA00022989"/>
    </source>
</evidence>
<comment type="subcellular location">
    <subcellularLocation>
        <location evidence="1">Cell membrane</location>
        <topology evidence="1">Multi-pass membrane protein</topology>
    </subcellularLocation>
</comment>
<keyword evidence="4" id="KW-1003">Cell membrane</keyword>
<accession>A0A1G9RJL7</accession>
<feature type="transmembrane region" description="Helical" evidence="8">
    <location>
        <begin position="314"/>
        <end position="333"/>
    </location>
</feature>
<dbReference type="AlphaFoldDB" id="A0A1G9RJL7"/>
<dbReference type="FunFam" id="1.10.3470.10:FF:000001">
    <property type="entry name" value="Vitamin B12 ABC transporter permease BtuC"/>
    <property type="match status" value="1"/>
</dbReference>
<feature type="transmembrane region" description="Helical" evidence="8">
    <location>
        <begin position="100"/>
        <end position="118"/>
    </location>
</feature>
<evidence type="ECO:0000256" key="3">
    <source>
        <dbReference type="ARBA" id="ARBA00022448"/>
    </source>
</evidence>
<dbReference type="Pfam" id="PF01032">
    <property type="entry name" value="FecCD"/>
    <property type="match status" value="1"/>
</dbReference>
<dbReference type="PANTHER" id="PTHR30472">
    <property type="entry name" value="FERRIC ENTEROBACTIN TRANSPORT SYSTEM PERMEASE PROTEIN"/>
    <property type="match status" value="1"/>
</dbReference>
<keyword evidence="3" id="KW-0813">Transport</keyword>
<dbReference type="CDD" id="cd06550">
    <property type="entry name" value="TM_ABC_iron-siderophores_like"/>
    <property type="match status" value="1"/>
</dbReference>
<sequence>MNFQRISSDTVKLLLLGGLLLLLVLASFLIGRYPVTPDMVFTVLAGKLFQWPQSWTPAMEIVILKIRLPRILAAMLVGGALAVAGAAYQNLFRNPLVSPAILGVSAGAGFGAALGMLLQYSWVWVQIMAFAAGLLAVSCSFIISAFFGGKSVTSLVLGGMVVSALFQALISAVKYAADPLDTLPAITFWLMGGLAKVTMQEVIWIIPPIIAALLALYAVRWRIHVLGAGESEAQSLGVNIRLVRLIVIAGATLMTAAAVSISGMIGWVGLLIPHMARMLVGARFTVLLPATMLMGSGYLLLIDGISRSVAAVEIPVGILTAVIGAPFFVVLLARSRRNWL</sequence>
<organism evidence="9 10">
    <name type="scientific">Dendrosporobacter quercicolus</name>
    <dbReference type="NCBI Taxonomy" id="146817"/>
    <lineage>
        <taxon>Bacteria</taxon>
        <taxon>Bacillati</taxon>
        <taxon>Bacillota</taxon>
        <taxon>Negativicutes</taxon>
        <taxon>Selenomonadales</taxon>
        <taxon>Sporomusaceae</taxon>
        <taxon>Dendrosporobacter</taxon>
    </lineage>
</organism>
<evidence type="ECO:0000313" key="9">
    <source>
        <dbReference type="EMBL" id="SDM23519.1"/>
    </source>
</evidence>
<dbReference type="Gene3D" id="1.10.3470.10">
    <property type="entry name" value="ABC transporter involved in vitamin B12 uptake, BtuC"/>
    <property type="match status" value="1"/>
</dbReference>
<evidence type="ECO:0000256" key="5">
    <source>
        <dbReference type="ARBA" id="ARBA00022692"/>
    </source>
</evidence>
<comment type="similarity">
    <text evidence="2">Belongs to the binding-protein-dependent transport system permease family. FecCD subfamily.</text>
</comment>
<keyword evidence="10" id="KW-1185">Reference proteome</keyword>
<dbReference type="GO" id="GO:0005886">
    <property type="term" value="C:plasma membrane"/>
    <property type="evidence" value="ECO:0007669"/>
    <property type="project" value="UniProtKB-SubCell"/>
</dbReference>
<feature type="transmembrane region" description="Helical" evidence="8">
    <location>
        <begin position="202"/>
        <end position="223"/>
    </location>
</feature>
<dbReference type="InterPro" id="IPR037294">
    <property type="entry name" value="ABC_BtuC-like"/>
</dbReference>
<dbReference type="InterPro" id="IPR000522">
    <property type="entry name" value="ABC_transptr_permease_BtuC"/>
</dbReference>
<dbReference type="Proteomes" id="UP000214880">
    <property type="component" value="Unassembled WGS sequence"/>
</dbReference>
<evidence type="ECO:0000256" key="4">
    <source>
        <dbReference type="ARBA" id="ARBA00022475"/>
    </source>
</evidence>
<keyword evidence="5 8" id="KW-0812">Transmembrane</keyword>
<gene>
    <name evidence="9" type="ORF">SAMN04488502_10317</name>
</gene>
<evidence type="ECO:0000256" key="7">
    <source>
        <dbReference type="ARBA" id="ARBA00023136"/>
    </source>
</evidence>
<dbReference type="SUPFAM" id="SSF81345">
    <property type="entry name" value="ABC transporter involved in vitamin B12 uptake, BtuC"/>
    <property type="match status" value="1"/>
</dbReference>
<evidence type="ECO:0000313" key="10">
    <source>
        <dbReference type="Proteomes" id="UP000214880"/>
    </source>
</evidence>
<evidence type="ECO:0000256" key="8">
    <source>
        <dbReference type="SAM" id="Phobius"/>
    </source>
</evidence>
<proteinExistence type="inferred from homology"/>
<feature type="transmembrane region" description="Helical" evidence="8">
    <location>
        <begin position="243"/>
        <end position="272"/>
    </location>
</feature>
<keyword evidence="6 8" id="KW-1133">Transmembrane helix</keyword>
<feature type="transmembrane region" description="Helical" evidence="8">
    <location>
        <begin position="154"/>
        <end position="173"/>
    </location>
</feature>
<evidence type="ECO:0000256" key="1">
    <source>
        <dbReference type="ARBA" id="ARBA00004651"/>
    </source>
</evidence>
<dbReference type="GO" id="GO:0033214">
    <property type="term" value="P:siderophore-iron import into cell"/>
    <property type="evidence" value="ECO:0007669"/>
    <property type="project" value="TreeGrafter"/>
</dbReference>
<evidence type="ECO:0000256" key="2">
    <source>
        <dbReference type="ARBA" id="ARBA00007935"/>
    </source>
</evidence>
<feature type="transmembrane region" description="Helical" evidence="8">
    <location>
        <begin position="124"/>
        <end position="147"/>
    </location>
</feature>
<keyword evidence="7 8" id="KW-0472">Membrane</keyword>
<feature type="transmembrane region" description="Helical" evidence="8">
    <location>
        <begin position="284"/>
        <end position="302"/>
    </location>
</feature>
<dbReference type="STRING" id="146817.SAMN04488502_10317"/>
<protein>
    <submittedName>
        <fullName evidence="9">Iron complex transport system permease protein</fullName>
    </submittedName>
</protein>
<reference evidence="9 10" key="1">
    <citation type="submission" date="2016-10" db="EMBL/GenBank/DDBJ databases">
        <authorList>
            <person name="de Groot N.N."/>
        </authorList>
    </citation>
    <scope>NUCLEOTIDE SEQUENCE [LARGE SCALE GENOMIC DNA]</scope>
    <source>
        <strain evidence="9 10">DSM 1736</strain>
    </source>
</reference>
<feature type="transmembrane region" description="Helical" evidence="8">
    <location>
        <begin position="69"/>
        <end position="88"/>
    </location>
</feature>
<dbReference type="EMBL" id="FNHB01000003">
    <property type="protein sequence ID" value="SDM23519.1"/>
    <property type="molecule type" value="Genomic_DNA"/>
</dbReference>
<dbReference type="GO" id="GO:0022857">
    <property type="term" value="F:transmembrane transporter activity"/>
    <property type="evidence" value="ECO:0007669"/>
    <property type="project" value="InterPro"/>
</dbReference>
<name>A0A1G9RJL7_9FIRM</name>